<keyword evidence="2" id="KW-0677">Repeat</keyword>
<dbReference type="PANTHER" id="PTHR30185">
    <property type="entry name" value="CRYPTIC BETA-GLUCOSIDE BGL OPERON ANTITERMINATOR"/>
    <property type="match status" value="1"/>
</dbReference>
<dbReference type="InterPro" id="IPR050661">
    <property type="entry name" value="BglG_antiterminators"/>
</dbReference>
<evidence type="ECO:0000259" key="7">
    <source>
        <dbReference type="PROSITE" id="PS51000"/>
    </source>
</evidence>
<dbReference type="InterPro" id="IPR036388">
    <property type="entry name" value="WH-like_DNA-bd_sf"/>
</dbReference>
<keyword evidence="11" id="KW-1185">Reference proteome</keyword>
<dbReference type="PROSITE" id="PS51000">
    <property type="entry name" value="HTH_DEOR_2"/>
    <property type="match status" value="1"/>
</dbReference>
<dbReference type="GO" id="GO:0003677">
    <property type="term" value="F:DNA binding"/>
    <property type="evidence" value="ECO:0007669"/>
    <property type="project" value="UniProtKB-KW"/>
</dbReference>
<gene>
    <name evidence="10" type="ORF">EDX97_00820</name>
</gene>
<dbReference type="InterPro" id="IPR001034">
    <property type="entry name" value="DeoR_HTH"/>
</dbReference>
<dbReference type="PROSITE" id="PS00894">
    <property type="entry name" value="HTH_DEOR_1"/>
    <property type="match status" value="1"/>
</dbReference>
<dbReference type="InterPro" id="IPR016152">
    <property type="entry name" value="PTrfase/Anion_transptr"/>
</dbReference>
<keyword evidence="3" id="KW-0805">Transcription regulation</keyword>
<dbReference type="Gene3D" id="3.40.930.10">
    <property type="entry name" value="Mannitol-specific EII, Chain A"/>
    <property type="match status" value="1"/>
</dbReference>
<dbReference type="RefSeq" id="WP_128519331.1">
    <property type="nucleotide sequence ID" value="NZ_RJQC01000001.1"/>
</dbReference>
<dbReference type="InterPro" id="IPR018356">
    <property type="entry name" value="Tscrpt_reg_HTH_DeoR_CS"/>
</dbReference>
<dbReference type="Pfam" id="PF05043">
    <property type="entry name" value="Mga"/>
    <property type="match status" value="1"/>
</dbReference>
<comment type="caution">
    <text evidence="10">The sequence shown here is derived from an EMBL/GenBank/DDBJ whole genome shotgun (WGS) entry which is preliminary data.</text>
</comment>
<keyword evidence="5" id="KW-0010">Activator</keyword>
<dbReference type="Pfam" id="PF00359">
    <property type="entry name" value="PTS_EIIA_2"/>
    <property type="match status" value="1"/>
</dbReference>
<feature type="domain" description="HTH deoR-type" evidence="7">
    <location>
        <begin position="6"/>
        <end position="65"/>
    </location>
</feature>
<dbReference type="InterPro" id="IPR036634">
    <property type="entry name" value="PRD_sf"/>
</dbReference>
<evidence type="ECO:0000313" key="10">
    <source>
        <dbReference type="EMBL" id="RNM31150.1"/>
    </source>
</evidence>
<dbReference type="SUPFAM" id="SSF55804">
    <property type="entry name" value="Phoshotransferase/anion transport protein"/>
    <property type="match status" value="1"/>
</dbReference>
<evidence type="ECO:0000256" key="6">
    <source>
        <dbReference type="ARBA" id="ARBA00023163"/>
    </source>
</evidence>
<dbReference type="GO" id="GO:0009401">
    <property type="term" value="P:phosphoenolpyruvate-dependent sugar phosphotransferase system"/>
    <property type="evidence" value="ECO:0007669"/>
    <property type="project" value="InterPro"/>
</dbReference>
<dbReference type="GO" id="GO:0003700">
    <property type="term" value="F:DNA-binding transcription factor activity"/>
    <property type="evidence" value="ECO:0007669"/>
    <property type="project" value="InterPro"/>
</dbReference>
<dbReference type="Pfam" id="PF08279">
    <property type="entry name" value="HTH_11"/>
    <property type="match status" value="1"/>
</dbReference>
<dbReference type="InterPro" id="IPR011608">
    <property type="entry name" value="PRD"/>
</dbReference>
<dbReference type="AlphaFoldDB" id="A0A3N0I3S9"/>
<keyword evidence="1" id="KW-0808">Transferase</keyword>
<dbReference type="Gene3D" id="1.10.10.10">
    <property type="entry name" value="Winged helix-like DNA-binding domain superfamily/Winged helix DNA-binding domain"/>
    <property type="match status" value="1"/>
</dbReference>
<dbReference type="PROSITE" id="PS51094">
    <property type="entry name" value="PTS_EIIA_TYPE_2"/>
    <property type="match status" value="1"/>
</dbReference>
<dbReference type="OrthoDB" id="3175596at2"/>
<dbReference type="CDD" id="cd05568">
    <property type="entry name" value="PTS_IIB_bgl_like"/>
    <property type="match status" value="1"/>
</dbReference>
<evidence type="ECO:0000256" key="5">
    <source>
        <dbReference type="ARBA" id="ARBA00023159"/>
    </source>
</evidence>
<sequence length="631" mass="72881">MKSLFGDNRQADILSLMRGGTSLSIDLLAQKLSVSDRTIRNDIKTINETLGDSGIIETDLGICSLRIFDVDSFQTAYSHIIATDDLMNSPSRRMDYIFGKLMFSFSPVLTDDLAYEMNVGRTTLIKDLKKLRKTIEPYNLSIIGKTSQGLILQGSEINIRRYVIENCYDALFNDYPIDLEILDTIQSNFTRHPFSDRVQQQFKKYFILMMDRFLKGHFIGHLPTYYYALAARDGFGFVNTVVDQVGHLLQVDFPIEEKIYMLMPIIGMRTPTNAEELYNIKLDDKITPLTEEITKAINDQLDIQIDTYEFTEEFMYHLMFMINRLRYGIKVENPLIEEIQKKYPIAFEMATIAANVVSKKFDVKIPQSEIGFLATYFGVFIEVNNLHHRNEHMALVCGSGIVTSRLIMVQLQHVVDSDTRVDTFMPNEITPDKLNAYDVVLSTVPIDFDLNRPVIYIREIFDEDELRSRLKKAEYWQPSNTSMDDNWYVLANLLKEENFFDLSDYDTYTSACDFMMDCLIDEGSVDAGFKERMHDREKKGTMIFGHLLALPHTIQTISNELVIAFGIFSHPVDDVQIIILLGLPKNVEENDKLLIRIYDEIMTIVKDDDLIKKITQCKTQPELLRVLYKRI</sequence>
<reference evidence="10 11" key="1">
    <citation type="submission" date="2018-11" db="EMBL/GenBank/DDBJ databases">
        <title>Clostridium sp. nov., a member of the family Erysipelotrichaceae isolated from pig faeces.</title>
        <authorList>
            <person name="Chang Y.-H."/>
        </authorList>
    </citation>
    <scope>NUCLEOTIDE SEQUENCE [LARGE SCALE GENOMIC DNA]</scope>
    <source>
        <strain evidence="10 11">YH-panp20</strain>
    </source>
</reference>
<dbReference type="Gene3D" id="3.40.50.2300">
    <property type="match status" value="1"/>
</dbReference>
<dbReference type="InterPro" id="IPR002178">
    <property type="entry name" value="PTS_EIIA_type-2_dom"/>
</dbReference>
<evidence type="ECO:0000256" key="2">
    <source>
        <dbReference type="ARBA" id="ARBA00022737"/>
    </source>
</evidence>
<dbReference type="SUPFAM" id="SSF63520">
    <property type="entry name" value="PTS-regulatory domain, PRD"/>
    <property type="match status" value="1"/>
</dbReference>
<feature type="domain" description="PTS EIIA type-2" evidence="8">
    <location>
        <begin position="492"/>
        <end position="630"/>
    </location>
</feature>
<dbReference type="Pfam" id="PF00874">
    <property type="entry name" value="PRD"/>
    <property type="match status" value="1"/>
</dbReference>
<keyword evidence="6" id="KW-0804">Transcription</keyword>
<evidence type="ECO:0000256" key="1">
    <source>
        <dbReference type="ARBA" id="ARBA00022679"/>
    </source>
</evidence>
<dbReference type="GO" id="GO:0008982">
    <property type="term" value="F:protein-N(PI)-phosphohistidine-sugar phosphotransferase activity"/>
    <property type="evidence" value="ECO:0007669"/>
    <property type="project" value="InterPro"/>
</dbReference>
<name>A0A3N0I3S9_9FIRM</name>
<organism evidence="10 11">
    <name type="scientific">Absicoccus porci</name>
    <dbReference type="NCBI Taxonomy" id="2486576"/>
    <lineage>
        <taxon>Bacteria</taxon>
        <taxon>Bacillati</taxon>
        <taxon>Bacillota</taxon>
        <taxon>Erysipelotrichia</taxon>
        <taxon>Erysipelotrichales</taxon>
        <taxon>Erysipelotrichaceae</taxon>
        <taxon>Absicoccus</taxon>
    </lineage>
</organism>
<keyword evidence="4" id="KW-0238">DNA-binding</keyword>
<dbReference type="Proteomes" id="UP000276568">
    <property type="component" value="Unassembled WGS sequence"/>
</dbReference>
<dbReference type="PROSITE" id="PS51372">
    <property type="entry name" value="PRD_2"/>
    <property type="match status" value="1"/>
</dbReference>
<dbReference type="SUPFAM" id="SSF52794">
    <property type="entry name" value="PTS system IIB component-like"/>
    <property type="match status" value="1"/>
</dbReference>
<evidence type="ECO:0000313" key="11">
    <source>
        <dbReference type="Proteomes" id="UP000276568"/>
    </source>
</evidence>
<dbReference type="Gene3D" id="1.10.1790.10">
    <property type="entry name" value="PRD domain"/>
    <property type="match status" value="1"/>
</dbReference>
<dbReference type="InterPro" id="IPR013196">
    <property type="entry name" value="HTH_11"/>
</dbReference>
<dbReference type="InterPro" id="IPR036095">
    <property type="entry name" value="PTS_EIIB-like_sf"/>
</dbReference>
<dbReference type="PANTHER" id="PTHR30185:SF18">
    <property type="entry name" value="TRANSCRIPTIONAL REGULATOR MTLR"/>
    <property type="match status" value="1"/>
</dbReference>
<evidence type="ECO:0000259" key="8">
    <source>
        <dbReference type="PROSITE" id="PS51094"/>
    </source>
</evidence>
<protein>
    <submittedName>
        <fullName evidence="10">PRD domain-containing protein</fullName>
    </submittedName>
</protein>
<evidence type="ECO:0000259" key="9">
    <source>
        <dbReference type="PROSITE" id="PS51372"/>
    </source>
</evidence>
<dbReference type="EMBL" id="RJQC01000001">
    <property type="protein sequence ID" value="RNM31150.1"/>
    <property type="molecule type" value="Genomic_DNA"/>
</dbReference>
<evidence type="ECO:0000256" key="4">
    <source>
        <dbReference type="ARBA" id="ARBA00023125"/>
    </source>
</evidence>
<evidence type="ECO:0000256" key="3">
    <source>
        <dbReference type="ARBA" id="ARBA00023015"/>
    </source>
</evidence>
<accession>A0A3N0I3S9</accession>
<feature type="domain" description="PRD" evidence="9">
    <location>
        <begin position="281"/>
        <end position="387"/>
    </location>
</feature>
<dbReference type="InterPro" id="IPR007737">
    <property type="entry name" value="Mga_HTH"/>
</dbReference>
<proteinExistence type="predicted"/>